<evidence type="ECO:0000256" key="4">
    <source>
        <dbReference type="ARBA" id="ARBA00018689"/>
    </source>
</evidence>
<comment type="subcellular location">
    <subcellularLocation>
        <location evidence="2">Nucleus</location>
        <location evidence="2">Nucleolus</location>
    </subcellularLocation>
</comment>
<feature type="compositionally biased region" description="Basic and acidic residues" evidence="10">
    <location>
        <begin position="257"/>
        <end position="266"/>
    </location>
</feature>
<feature type="compositionally biased region" description="Basic and acidic residues" evidence="10">
    <location>
        <begin position="223"/>
        <end position="234"/>
    </location>
</feature>
<evidence type="ECO:0000256" key="2">
    <source>
        <dbReference type="ARBA" id="ARBA00004604"/>
    </source>
</evidence>
<accession>A0AAN6RCF3</accession>
<dbReference type="EMBL" id="WVTA01000018">
    <property type="protein sequence ID" value="KAK3197503.1"/>
    <property type="molecule type" value="Genomic_DNA"/>
</dbReference>
<dbReference type="PANTHER" id="PTHR33911">
    <property type="entry name" value="RRNA-PROCESSING PROTEIN EFG1"/>
    <property type="match status" value="1"/>
</dbReference>
<evidence type="ECO:0000256" key="9">
    <source>
        <dbReference type="SAM" id="Coils"/>
    </source>
</evidence>
<evidence type="ECO:0000256" key="1">
    <source>
        <dbReference type="ARBA" id="ARBA00002773"/>
    </source>
</evidence>
<evidence type="ECO:0000313" key="12">
    <source>
        <dbReference type="Proteomes" id="UP001280581"/>
    </source>
</evidence>
<evidence type="ECO:0000256" key="8">
    <source>
        <dbReference type="ARBA" id="ARBA00023242"/>
    </source>
</evidence>
<feature type="region of interest" description="Disordered" evidence="10">
    <location>
        <begin position="223"/>
        <end position="285"/>
    </location>
</feature>
<dbReference type="Pfam" id="PF10153">
    <property type="entry name" value="Efg1"/>
    <property type="match status" value="1"/>
</dbReference>
<organism evidence="11 12">
    <name type="scientific">Pseudopithomyces chartarum</name>
    <dbReference type="NCBI Taxonomy" id="1892770"/>
    <lineage>
        <taxon>Eukaryota</taxon>
        <taxon>Fungi</taxon>
        <taxon>Dikarya</taxon>
        <taxon>Ascomycota</taxon>
        <taxon>Pezizomycotina</taxon>
        <taxon>Dothideomycetes</taxon>
        <taxon>Pleosporomycetidae</taxon>
        <taxon>Pleosporales</taxon>
        <taxon>Massarineae</taxon>
        <taxon>Didymosphaeriaceae</taxon>
        <taxon>Pseudopithomyces</taxon>
    </lineage>
</organism>
<proteinExistence type="inferred from homology"/>
<keyword evidence="6" id="KW-0698">rRNA processing</keyword>
<dbReference type="PANTHER" id="PTHR33911:SF1">
    <property type="entry name" value="RRNA-PROCESSING PROTEIN EFG1"/>
    <property type="match status" value="1"/>
</dbReference>
<dbReference type="InterPro" id="IPR019310">
    <property type="entry name" value="Efg1"/>
</dbReference>
<dbReference type="GO" id="GO:0000462">
    <property type="term" value="P:maturation of SSU-rRNA from tricistronic rRNA transcript (SSU-rRNA, 5.8S rRNA, LSU-rRNA)"/>
    <property type="evidence" value="ECO:0007669"/>
    <property type="project" value="TreeGrafter"/>
</dbReference>
<gene>
    <name evidence="11" type="ORF">GRF29_216g466847</name>
</gene>
<comment type="similarity">
    <text evidence="3">Belongs to the EFG1 family.</text>
</comment>
<dbReference type="InterPro" id="IPR050786">
    <property type="entry name" value="EFG1_rRNA-proc"/>
</dbReference>
<evidence type="ECO:0000256" key="6">
    <source>
        <dbReference type="ARBA" id="ARBA00022552"/>
    </source>
</evidence>
<feature type="compositionally biased region" description="Basic residues" evidence="10">
    <location>
        <begin position="21"/>
        <end position="33"/>
    </location>
</feature>
<dbReference type="GO" id="GO:0005730">
    <property type="term" value="C:nucleolus"/>
    <property type="evidence" value="ECO:0007669"/>
    <property type="project" value="UniProtKB-SubCell"/>
</dbReference>
<feature type="compositionally biased region" description="Basic and acidic residues" evidence="10">
    <location>
        <begin position="11"/>
        <end position="20"/>
    </location>
</feature>
<keyword evidence="12" id="KW-1185">Reference proteome</keyword>
<dbReference type="Proteomes" id="UP001280581">
    <property type="component" value="Unassembled WGS sequence"/>
</dbReference>
<sequence length="285" mass="32571">MSTGFSKRKRSDADDGDRGNKYKQQKQFTKRPRQGNNNPYTKRGHPKSESAKSAEEEAQKSINALKSRVRDLSRLLRHTGSDEKNRMPQGIRIERERELESCKHELEERQTAQRESKFKSDIISKYHMVRFFERQKATRTVKRLHKQLAALEDESEKAEKMRSIHNAEVDLNYTLYYPLLKTYVSLYPRQAKDSEKSAEAAPLVDGPKGDVNMWKTVEKAMEDQTLEDLRESREGVIIPGAPARSQPKAAKKSGKSNKTEESKEKTSGAGTNGDEDEDSDDGFFA</sequence>
<evidence type="ECO:0000256" key="10">
    <source>
        <dbReference type="SAM" id="MobiDB-lite"/>
    </source>
</evidence>
<evidence type="ECO:0000313" key="11">
    <source>
        <dbReference type="EMBL" id="KAK3197503.1"/>
    </source>
</evidence>
<feature type="coiled-coil region" evidence="9">
    <location>
        <begin position="134"/>
        <end position="168"/>
    </location>
</feature>
<dbReference type="GO" id="GO:0030688">
    <property type="term" value="C:preribosome, small subunit precursor"/>
    <property type="evidence" value="ECO:0007669"/>
    <property type="project" value="TreeGrafter"/>
</dbReference>
<name>A0AAN6RCF3_9PLEO</name>
<comment type="caution">
    <text evidence="11">The sequence shown here is derived from an EMBL/GenBank/DDBJ whole genome shotgun (WGS) entry which is preliminary data.</text>
</comment>
<reference evidence="11 12" key="1">
    <citation type="submission" date="2021-02" db="EMBL/GenBank/DDBJ databases">
        <title>Genome assembly of Pseudopithomyces chartarum.</title>
        <authorList>
            <person name="Jauregui R."/>
            <person name="Singh J."/>
            <person name="Voisey C."/>
        </authorList>
    </citation>
    <scope>NUCLEOTIDE SEQUENCE [LARGE SCALE GENOMIC DNA]</scope>
    <source>
        <strain evidence="11 12">AGR01</strain>
    </source>
</reference>
<evidence type="ECO:0000256" key="3">
    <source>
        <dbReference type="ARBA" id="ARBA00006916"/>
    </source>
</evidence>
<protein>
    <recommendedName>
        <fullName evidence="4">rRNA-processing protein EFG1</fullName>
    </recommendedName>
    <alternativeName>
        <fullName evidence="5">rRNA-processing protein efg1</fullName>
    </alternativeName>
</protein>
<keyword evidence="7 9" id="KW-0175">Coiled coil</keyword>
<keyword evidence="8" id="KW-0539">Nucleus</keyword>
<dbReference type="AlphaFoldDB" id="A0AAN6RCF3"/>
<feature type="region of interest" description="Disordered" evidence="10">
    <location>
        <begin position="1"/>
        <end position="68"/>
    </location>
</feature>
<comment type="function">
    <text evidence="1">Involved in rRNA processing.</text>
</comment>
<evidence type="ECO:0000256" key="5">
    <source>
        <dbReference type="ARBA" id="ARBA00019827"/>
    </source>
</evidence>
<evidence type="ECO:0000256" key="7">
    <source>
        <dbReference type="ARBA" id="ARBA00023054"/>
    </source>
</evidence>
<feature type="compositionally biased region" description="Basic residues" evidence="10">
    <location>
        <begin position="1"/>
        <end position="10"/>
    </location>
</feature>
<feature type="compositionally biased region" description="Acidic residues" evidence="10">
    <location>
        <begin position="273"/>
        <end position="285"/>
    </location>
</feature>
<feature type="compositionally biased region" description="Basic and acidic residues" evidence="10">
    <location>
        <begin position="46"/>
        <end position="59"/>
    </location>
</feature>